<protein>
    <submittedName>
        <fullName evidence="7">FAD-binding dehydrogenase</fullName>
    </submittedName>
</protein>
<dbReference type="Pfam" id="PF00890">
    <property type="entry name" value="FAD_binding_2"/>
    <property type="match status" value="1"/>
</dbReference>
<feature type="domain" description="FAD-dependent oxidoreductase 2 FAD-binding" evidence="6">
    <location>
        <begin position="71"/>
        <end position="566"/>
    </location>
</feature>
<dbReference type="InterPro" id="IPR036188">
    <property type="entry name" value="FAD/NAD-bd_sf"/>
</dbReference>
<dbReference type="PANTHER" id="PTHR43400">
    <property type="entry name" value="FUMARATE REDUCTASE"/>
    <property type="match status" value="1"/>
</dbReference>
<reference evidence="7 8" key="1">
    <citation type="journal article" date="2018" name="Elife">
        <title>Discovery and characterization of a prevalent human gut bacterial enzyme sufficient for the inactivation of a family of plant toxins.</title>
        <authorList>
            <person name="Koppel N."/>
            <person name="Bisanz J.E."/>
            <person name="Pandelia M.E."/>
            <person name="Turnbaugh P.J."/>
            <person name="Balskus E.P."/>
        </authorList>
    </citation>
    <scope>NUCLEOTIDE SEQUENCE [LARGE SCALE GENOMIC DNA]</scope>
    <source>
        <strain evidence="7 8">W1 BHI 6</strain>
    </source>
</reference>
<sequence length="603" mass="65786">MDRRSFIKGAALAGVGTVGAGFLAACSPNGKTDSDKSDAKNVSDGSATEGAISWRTPQDYSAQASEAGDYDAVVVGHGYAGVTSCRELSEQGYRVALLEFQPEETYMATGNESCGVNSNLVNKITEGNQYHDVDPVEYYQNWMTMIGNQGNPGLIMRYCQNMGDNIDWYYDSLTDSDIATLSYSGSPAAGETWPHLLPNIGPIKFYPGVISAYAEECNQTKIQGYNREKAKAAGAEFFFNTRGLQILQDNGKVSGVIAENRADGSYLKFGCKAVVVATGGFAYNEEMLNDLMPDIKNNMIEGEAWKDAFGNERFVGDASNWQYQGDGIKMAHWAGAHLESIIPGMNAKHIQAPTSMNNFPQAVWVRSDGKRFMNEFYPVVEQRGVPNVYLPREPISCVFDSNFPEYRQYTVPQHGMFSPTTSAIEELKTGMDKAYQKFKGTWVEPESSKEDNQAGAMFAAPEFIADDTLEGLAKQLGLEGDAVETFVAEIEKYNKFCEYGIDEDFGRYAEVLFPVKDGPFYALAGNPGLGEIMSTCGGIITNAEQNALDANFEPIPGLYVSGNDCGRRFGVEYITPTPGVSLGMAIVLGREAGKSVAKYLETV</sequence>
<evidence type="ECO:0000256" key="1">
    <source>
        <dbReference type="ARBA" id="ARBA00001974"/>
    </source>
</evidence>
<dbReference type="PANTHER" id="PTHR43400:SF7">
    <property type="entry name" value="FAD-DEPENDENT OXIDOREDUCTASE 2 FAD BINDING DOMAIN-CONTAINING PROTEIN"/>
    <property type="match status" value="1"/>
</dbReference>
<organism evidence="7 8">
    <name type="scientific">Eggerthella lenta</name>
    <name type="common">Eubacterium lentum</name>
    <dbReference type="NCBI Taxonomy" id="84112"/>
    <lineage>
        <taxon>Bacteria</taxon>
        <taxon>Bacillati</taxon>
        <taxon>Actinomycetota</taxon>
        <taxon>Coriobacteriia</taxon>
        <taxon>Eggerthellales</taxon>
        <taxon>Eggerthellaceae</taxon>
        <taxon>Eggerthella</taxon>
    </lineage>
</organism>
<feature type="region of interest" description="Disordered" evidence="5">
    <location>
        <begin position="29"/>
        <end position="54"/>
    </location>
</feature>
<dbReference type="SUPFAM" id="SSF56425">
    <property type="entry name" value="Succinate dehydrogenase/fumarate reductase flavoprotein, catalytic domain"/>
    <property type="match status" value="1"/>
</dbReference>
<keyword evidence="4" id="KW-0560">Oxidoreductase</keyword>
<evidence type="ECO:0000313" key="7">
    <source>
        <dbReference type="EMBL" id="RDB73496.1"/>
    </source>
</evidence>
<dbReference type="InterPro" id="IPR003953">
    <property type="entry name" value="FAD-dep_OxRdtase_2_FAD-bd"/>
</dbReference>
<comment type="caution">
    <text evidence="7">The sequence shown here is derived from an EMBL/GenBank/DDBJ whole genome shotgun (WGS) entry which is preliminary data.</text>
</comment>
<dbReference type="Gene3D" id="3.90.700.10">
    <property type="entry name" value="Succinate dehydrogenase/fumarate reductase flavoprotein, catalytic domain"/>
    <property type="match status" value="1"/>
</dbReference>
<keyword evidence="3" id="KW-0274">FAD</keyword>
<dbReference type="GO" id="GO:0033765">
    <property type="term" value="F:steroid dehydrogenase activity, acting on the CH-CH group of donors"/>
    <property type="evidence" value="ECO:0007669"/>
    <property type="project" value="UniProtKB-ARBA"/>
</dbReference>
<evidence type="ECO:0000256" key="4">
    <source>
        <dbReference type="ARBA" id="ARBA00023002"/>
    </source>
</evidence>
<evidence type="ECO:0000256" key="3">
    <source>
        <dbReference type="ARBA" id="ARBA00022827"/>
    </source>
</evidence>
<gene>
    <name evidence="7" type="ORF">C1875_01195</name>
</gene>
<dbReference type="PROSITE" id="PS51257">
    <property type="entry name" value="PROKAR_LIPOPROTEIN"/>
    <property type="match status" value="1"/>
</dbReference>
<dbReference type="Gene3D" id="3.50.50.60">
    <property type="entry name" value="FAD/NAD(P)-binding domain"/>
    <property type="match status" value="1"/>
</dbReference>
<dbReference type="AlphaFoldDB" id="A0A369MLC1"/>
<evidence type="ECO:0000256" key="5">
    <source>
        <dbReference type="SAM" id="MobiDB-lite"/>
    </source>
</evidence>
<name>A0A369MLC1_EGGLN</name>
<dbReference type="EMBL" id="PPTU01000001">
    <property type="protein sequence ID" value="RDB73496.1"/>
    <property type="molecule type" value="Genomic_DNA"/>
</dbReference>
<evidence type="ECO:0000259" key="6">
    <source>
        <dbReference type="Pfam" id="PF00890"/>
    </source>
</evidence>
<evidence type="ECO:0000256" key="2">
    <source>
        <dbReference type="ARBA" id="ARBA00022630"/>
    </source>
</evidence>
<keyword evidence="2" id="KW-0285">Flavoprotein</keyword>
<evidence type="ECO:0000313" key="8">
    <source>
        <dbReference type="Proteomes" id="UP000253970"/>
    </source>
</evidence>
<dbReference type="Proteomes" id="UP000253970">
    <property type="component" value="Unassembled WGS sequence"/>
</dbReference>
<dbReference type="SUPFAM" id="SSF51905">
    <property type="entry name" value="FAD/NAD(P)-binding domain"/>
    <property type="match status" value="1"/>
</dbReference>
<accession>A0A369MLC1</accession>
<proteinExistence type="predicted"/>
<dbReference type="InterPro" id="IPR050315">
    <property type="entry name" value="FAD-oxidoreductase_2"/>
</dbReference>
<dbReference type="InterPro" id="IPR027477">
    <property type="entry name" value="Succ_DH/fumarate_Rdtase_cat_sf"/>
</dbReference>
<dbReference type="RefSeq" id="WP_114532469.1">
    <property type="nucleotide sequence ID" value="NZ_PPTU01000001.1"/>
</dbReference>
<comment type="cofactor">
    <cofactor evidence="1">
        <name>FAD</name>
        <dbReference type="ChEBI" id="CHEBI:57692"/>
    </cofactor>
</comment>
<feature type="compositionally biased region" description="Basic and acidic residues" evidence="5">
    <location>
        <begin position="32"/>
        <end position="41"/>
    </location>
</feature>